<comment type="caution">
    <text evidence="3">The sequence shown here is derived from an EMBL/GenBank/DDBJ whole genome shotgun (WGS) entry which is preliminary data.</text>
</comment>
<sequence>MKKRRKGDDDSCLMWLVKATLGLACVYWGLITAMRTVDDSWWLIVGIAVVSYLLVKLFKDDGYVAMNTSILAIVLGAIIFTTNFYYPISVQHRQAVIQDVYDSGAKMSTTRCVLRFMDNGQKVNIGGGFNKEDYHMGDTVIVTYQQGCLGMDVVRNILPCNAN</sequence>
<feature type="transmembrane region" description="Helical" evidence="1">
    <location>
        <begin position="12"/>
        <end position="34"/>
    </location>
</feature>
<evidence type="ECO:0000313" key="3">
    <source>
        <dbReference type="EMBL" id="RGW74383.1"/>
    </source>
</evidence>
<dbReference type="Proteomes" id="UP000286077">
    <property type="component" value="Unassembled WGS sequence"/>
</dbReference>
<proteinExistence type="predicted"/>
<name>A0AA92U6L7_9BACT</name>
<accession>A0AA92U6L7</accession>
<dbReference type="EMBL" id="QSAV01000072">
    <property type="protein sequence ID" value="RGW74383.1"/>
    <property type="molecule type" value="Genomic_DNA"/>
</dbReference>
<keyword evidence="1" id="KW-0472">Membrane</keyword>
<reference evidence="4 5" key="1">
    <citation type="submission" date="2018-08" db="EMBL/GenBank/DDBJ databases">
        <title>A genome reference for cultivated species of the human gut microbiota.</title>
        <authorList>
            <person name="Zou Y."/>
            <person name="Xue W."/>
            <person name="Luo G."/>
        </authorList>
    </citation>
    <scope>NUCLEOTIDE SEQUENCE [LARGE SCALE GENOMIC DNA]</scope>
    <source>
        <strain evidence="3 4">AF10-17</strain>
        <strain evidence="2 5">AF11-14</strain>
    </source>
</reference>
<dbReference type="AlphaFoldDB" id="A0AA92U6L7"/>
<protein>
    <submittedName>
        <fullName evidence="3">Uncharacterized protein</fullName>
    </submittedName>
</protein>
<feature type="transmembrane region" description="Helical" evidence="1">
    <location>
        <begin position="40"/>
        <end position="58"/>
    </location>
</feature>
<organism evidence="3 4">
    <name type="scientific">Segatella copri</name>
    <dbReference type="NCBI Taxonomy" id="165179"/>
    <lineage>
        <taxon>Bacteria</taxon>
        <taxon>Pseudomonadati</taxon>
        <taxon>Bacteroidota</taxon>
        <taxon>Bacteroidia</taxon>
        <taxon>Bacteroidales</taxon>
        <taxon>Prevotellaceae</taxon>
        <taxon>Segatella</taxon>
    </lineage>
</organism>
<dbReference type="EMBL" id="QSAQ01000084">
    <property type="protein sequence ID" value="RGW62474.1"/>
    <property type="molecule type" value="Genomic_DNA"/>
</dbReference>
<evidence type="ECO:0000256" key="1">
    <source>
        <dbReference type="SAM" id="Phobius"/>
    </source>
</evidence>
<evidence type="ECO:0000313" key="2">
    <source>
        <dbReference type="EMBL" id="RGW62474.1"/>
    </source>
</evidence>
<keyword evidence="1" id="KW-1133">Transmembrane helix</keyword>
<dbReference type="RefSeq" id="WP_118142004.1">
    <property type="nucleotide sequence ID" value="NZ_QSAQ01000084.1"/>
</dbReference>
<gene>
    <name evidence="3" type="ORF">DWV53_14435</name>
    <name evidence="2" type="ORF">DWV60_16215</name>
</gene>
<keyword evidence="1" id="KW-0812">Transmembrane</keyword>
<dbReference type="Proteomes" id="UP000285776">
    <property type="component" value="Unassembled WGS sequence"/>
</dbReference>
<feature type="transmembrane region" description="Helical" evidence="1">
    <location>
        <begin position="70"/>
        <end position="88"/>
    </location>
</feature>
<evidence type="ECO:0000313" key="4">
    <source>
        <dbReference type="Proteomes" id="UP000285776"/>
    </source>
</evidence>
<evidence type="ECO:0000313" key="5">
    <source>
        <dbReference type="Proteomes" id="UP000286077"/>
    </source>
</evidence>